<dbReference type="RefSeq" id="WP_377854369.1">
    <property type="nucleotide sequence ID" value="NZ_JBHLZU010000018.1"/>
</dbReference>
<proteinExistence type="predicted"/>
<keyword evidence="2" id="KW-0808">Transferase</keyword>
<gene>
    <name evidence="2" type="ORF">ACFFQA_20365</name>
</gene>
<keyword evidence="2" id="KW-0012">Acyltransferase</keyword>
<dbReference type="SUPFAM" id="SSF55729">
    <property type="entry name" value="Acyl-CoA N-acyltransferases (Nat)"/>
    <property type="match status" value="1"/>
</dbReference>
<name>A0ABV6A1G2_9PSEU</name>
<comment type="caution">
    <text evidence="2">The sequence shown here is derived from an EMBL/GenBank/DDBJ whole genome shotgun (WGS) entry which is preliminary data.</text>
</comment>
<accession>A0ABV6A1G2</accession>
<protein>
    <submittedName>
        <fullName evidence="2">GNAT family N-acetyltransferase</fullName>
        <ecNumber evidence="2">2.3.1.-</ecNumber>
    </submittedName>
</protein>
<dbReference type="GO" id="GO:0016746">
    <property type="term" value="F:acyltransferase activity"/>
    <property type="evidence" value="ECO:0007669"/>
    <property type="project" value="UniProtKB-KW"/>
</dbReference>
<evidence type="ECO:0000259" key="1">
    <source>
        <dbReference type="Pfam" id="PF00583"/>
    </source>
</evidence>
<sequence>MSERGFGVGRACDPVDEVPVVGRMRYAPNSGGGYAEVTPPRCPAGHVLGLGRVLLGQHYGARRRLYTCVTCQSTGASGASWSVADQPVIVTERFRPGDAVEGAVVTLELHVHGVLVGDLDYRLCMPCRLGVIEHMRIAADHRRRGLGTQLVRTVLDRHAAVAWTTSPVAPGAAQFWEVVLPASGRPGDARYCAHMRAADDQTS</sequence>
<evidence type="ECO:0000313" key="3">
    <source>
        <dbReference type="Proteomes" id="UP001589693"/>
    </source>
</evidence>
<dbReference type="Gene3D" id="3.40.630.30">
    <property type="match status" value="1"/>
</dbReference>
<keyword evidence="3" id="KW-1185">Reference proteome</keyword>
<feature type="domain" description="N-acetyltransferase" evidence="1">
    <location>
        <begin position="115"/>
        <end position="160"/>
    </location>
</feature>
<reference evidence="2 3" key="1">
    <citation type="submission" date="2024-09" db="EMBL/GenBank/DDBJ databases">
        <authorList>
            <person name="Sun Q."/>
            <person name="Mori K."/>
        </authorList>
    </citation>
    <scope>NUCLEOTIDE SEQUENCE [LARGE SCALE GENOMIC DNA]</scope>
    <source>
        <strain evidence="2 3">TBRC 7907</strain>
    </source>
</reference>
<dbReference type="InterPro" id="IPR016181">
    <property type="entry name" value="Acyl_CoA_acyltransferase"/>
</dbReference>
<dbReference type="EC" id="2.3.1.-" evidence="2"/>
<dbReference type="EMBL" id="JBHLZU010000018">
    <property type="protein sequence ID" value="MFB9906298.1"/>
    <property type="molecule type" value="Genomic_DNA"/>
</dbReference>
<evidence type="ECO:0000313" key="2">
    <source>
        <dbReference type="EMBL" id="MFB9906298.1"/>
    </source>
</evidence>
<dbReference type="Pfam" id="PF00583">
    <property type="entry name" value="Acetyltransf_1"/>
    <property type="match status" value="1"/>
</dbReference>
<dbReference type="InterPro" id="IPR000182">
    <property type="entry name" value="GNAT_dom"/>
</dbReference>
<dbReference type="Proteomes" id="UP001589693">
    <property type="component" value="Unassembled WGS sequence"/>
</dbReference>
<organism evidence="2 3">
    <name type="scientific">Allokutzneria oryzae</name>
    <dbReference type="NCBI Taxonomy" id="1378989"/>
    <lineage>
        <taxon>Bacteria</taxon>
        <taxon>Bacillati</taxon>
        <taxon>Actinomycetota</taxon>
        <taxon>Actinomycetes</taxon>
        <taxon>Pseudonocardiales</taxon>
        <taxon>Pseudonocardiaceae</taxon>
        <taxon>Allokutzneria</taxon>
    </lineage>
</organism>